<dbReference type="GO" id="GO:0003677">
    <property type="term" value="F:DNA binding"/>
    <property type="evidence" value="ECO:0007669"/>
    <property type="project" value="InterPro"/>
</dbReference>
<dbReference type="GO" id="GO:0015074">
    <property type="term" value="P:DNA integration"/>
    <property type="evidence" value="ECO:0007669"/>
    <property type="project" value="InterPro"/>
</dbReference>
<dbReference type="STRING" id="1618589.UX25_C0049G0010"/>
<evidence type="ECO:0000256" key="1">
    <source>
        <dbReference type="ARBA" id="ARBA00023172"/>
    </source>
</evidence>
<sequence>GYLANRPKADSPYVFVSKNGKPLAVRNIRAAIDRYMQRAEVPSYSVNDLRTTFIVENLKAGVDLVLLSQVSGHKRLSTTERYLELAQVTEPGKRQILQEL</sequence>
<gene>
    <name evidence="3" type="ORF">UX25_C0049G0010</name>
</gene>
<proteinExistence type="predicted"/>
<dbReference type="Gene3D" id="1.10.443.10">
    <property type="entry name" value="Intergrase catalytic core"/>
    <property type="match status" value="1"/>
</dbReference>
<dbReference type="Proteomes" id="UP000034922">
    <property type="component" value="Unassembled WGS sequence"/>
</dbReference>
<feature type="domain" description="Tyr recombinase" evidence="2">
    <location>
        <begin position="1"/>
        <end position="98"/>
    </location>
</feature>
<dbReference type="InterPro" id="IPR013762">
    <property type="entry name" value="Integrase-like_cat_sf"/>
</dbReference>
<dbReference type="InterPro" id="IPR002104">
    <property type="entry name" value="Integrase_catalytic"/>
</dbReference>
<dbReference type="PROSITE" id="PS51898">
    <property type="entry name" value="TYR_RECOMBINASE"/>
    <property type="match status" value="1"/>
</dbReference>
<dbReference type="EMBL" id="LCLM01000049">
    <property type="protein sequence ID" value="KKU15974.1"/>
    <property type="molecule type" value="Genomic_DNA"/>
</dbReference>
<dbReference type="GO" id="GO:0006310">
    <property type="term" value="P:DNA recombination"/>
    <property type="evidence" value="ECO:0007669"/>
    <property type="project" value="UniProtKB-KW"/>
</dbReference>
<accession>A0A0G1N603</accession>
<dbReference type="Pfam" id="PF00589">
    <property type="entry name" value="Phage_integrase"/>
    <property type="match status" value="1"/>
</dbReference>
<keyword evidence="1" id="KW-0233">DNA recombination</keyword>
<evidence type="ECO:0000259" key="2">
    <source>
        <dbReference type="PROSITE" id="PS51898"/>
    </source>
</evidence>
<dbReference type="CDD" id="cd00397">
    <property type="entry name" value="DNA_BRE_C"/>
    <property type="match status" value="1"/>
</dbReference>
<name>A0A0G1N603_9BACT</name>
<dbReference type="AlphaFoldDB" id="A0A0G1N603"/>
<dbReference type="SUPFAM" id="SSF56349">
    <property type="entry name" value="DNA breaking-rejoining enzymes"/>
    <property type="match status" value="1"/>
</dbReference>
<organism evidence="3 4">
    <name type="scientific">Candidatus Woesebacteria bacterium GW2011_GWC2_45_9</name>
    <dbReference type="NCBI Taxonomy" id="1618589"/>
    <lineage>
        <taxon>Bacteria</taxon>
        <taxon>Candidatus Woeseibacteriota</taxon>
    </lineage>
</organism>
<protein>
    <submittedName>
        <fullName evidence="3">Integrase family protein</fullName>
    </submittedName>
</protein>
<reference evidence="3 4" key="1">
    <citation type="journal article" date="2015" name="Nature">
        <title>rRNA introns, odd ribosomes, and small enigmatic genomes across a large radiation of phyla.</title>
        <authorList>
            <person name="Brown C.T."/>
            <person name="Hug L.A."/>
            <person name="Thomas B.C."/>
            <person name="Sharon I."/>
            <person name="Castelle C.J."/>
            <person name="Singh A."/>
            <person name="Wilkins M.J."/>
            <person name="Williams K.H."/>
            <person name="Banfield J.F."/>
        </authorList>
    </citation>
    <scope>NUCLEOTIDE SEQUENCE [LARGE SCALE GENOMIC DNA]</scope>
</reference>
<feature type="non-terminal residue" evidence="3">
    <location>
        <position position="1"/>
    </location>
</feature>
<evidence type="ECO:0000313" key="4">
    <source>
        <dbReference type="Proteomes" id="UP000034922"/>
    </source>
</evidence>
<comment type="caution">
    <text evidence="3">The sequence shown here is derived from an EMBL/GenBank/DDBJ whole genome shotgun (WGS) entry which is preliminary data.</text>
</comment>
<dbReference type="InterPro" id="IPR011010">
    <property type="entry name" value="DNA_brk_join_enz"/>
</dbReference>
<evidence type="ECO:0000313" key="3">
    <source>
        <dbReference type="EMBL" id="KKU15974.1"/>
    </source>
</evidence>